<dbReference type="InterPro" id="IPR011330">
    <property type="entry name" value="Glyco_hydro/deAcase_b/a-brl"/>
</dbReference>
<gene>
    <name evidence="4" type="ORF">IAC53_00115</name>
</gene>
<feature type="compositionally biased region" description="Basic and acidic residues" evidence="1">
    <location>
        <begin position="94"/>
        <end position="103"/>
    </location>
</feature>
<dbReference type="EMBL" id="DVMW01000001">
    <property type="protein sequence ID" value="HIU35006.1"/>
    <property type="molecule type" value="Genomic_DNA"/>
</dbReference>
<feature type="domain" description="NodB homology" evidence="3">
    <location>
        <begin position="142"/>
        <end position="333"/>
    </location>
</feature>
<dbReference type="GO" id="GO:0005975">
    <property type="term" value="P:carbohydrate metabolic process"/>
    <property type="evidence" value="ECO:0007669"/>
    <property type="project" value="InterPro"/>
</dbReference>
<dbReference type="AlphaFoldDB" id="A0A9D1LDN0"/>
<dbReference type="InterPro" id="IPR002509">
    <property type="entry name" value="NODB_dom"/>
</dbReference>
<keyword evidence="2" id="KW-0472">Membrane</keyword>
<dbReference type="PANTHER" id="PTHR10587:SF125">
    <property type="entry name" value="POLYSACCHARIDE DEACETYLASE YHEN-RELATED"/>
    <property type="match status" value="1"/>
</dbReference>
<protein>
    <submittedName>
        <fullName evidence="4">Polysaccharide deacetylase family protein</fullName>
    </submittedName>
</protein>
<evidence type="ECO:0000256" key="1">
    <source>
        <dbReference type="SAM" id="MobiDB-lite"/>
    </source>
</evidence>
<dbReference type="PROSITE" id="PS51677">
    <property type="entry name" value="NODB"/>
    <property type="match status" value="1"/>
</dbReference>
<name>A0A9D1LDN0_9FIRM</name>
<evidence type="ECO:0000259" key="3">
    <source>
        <dbReference type="PROSITE" id="PS51677"/>
    </source>
</evidence>
<organism evidence="4 5">
    <name type="scientific">Candidatus Fimenecus excrementigallinarum</name>
    <dbReference type="NCBI Taxonomy" id="2840816"/>
    <lineage>
        <taxon>Bacteria</taxon>
        <taxon>Bacillati</taxon>
        <taxon>Bacillota</taxon>
        <taxon>Clostridia</taxon>
        <taxon>Candidatus Fimenecus</taxon>
    </lineage>
</organism>
<reference evidence="4" key="2">
    <citation type="journal article" date="2021" name="PeerJ">
        <title>Extensive microbial diversity within the chicken gut microbiome revealed by metagenomics and culture.</title>
        <authorList>
            <person name="Gilroy R."/>
            <person name="Ravi A."/>
            <person name="Getino M."/>
            <person name="Pursley I."/>
            <person name="Horton D.L."/>
            <person name="Alikhan N.F."/>
            <person name="Baker D."/>
            <person name="Gharbi K."/>
            <person name="Hall N."/>
            <person name="Watson M."/>
            <person name="Adriaenssens E.M."/>
            <person name="Foster-Nyarko E."/>
            <person name="Jarju S."/>
            <person name="Secka A."/>
            <person name="Antonio M."/>
            <person name="Oren A."/>
            <person name="Chaudhuri R.R."/>
            <person name="La Ragione R."/>
            <person name="Hildebrand F."/>
            <person name="Pallen M.J."/>
        </authorList>
    </citation>
    <scope>NUCLEOTIDE SEQUENCE</scope>
    <source>
        <strain evidence="4">ChiGjej1B1-19959</strain>
    </source>
</reference>
<keyword evidence="2" id="KW-0812">Transmembrane</keyword>
<accession>A0A9D1LDN0</accession>
<feature type="region of interest" description="Disordered" evidence="1">
    <location>
        <begin position="84"/>
        <end position="103"/>
    </location>
</feature>
<keyword evidence="2" id="KW-1133">Transmembrane helix</keyword>
<dbReference type="PANTHER" id="PTHR10587">
    <property type="entry name" value="GLYCOSYL TRANSFERASE-RELATED"/>
    <property type="match status" value="1"/>
</dbReference>
<dbReference type="SUPFAM" id="SSF88713">
    <property type="entry name" value="Glycoside hydrolase/deacetylase"/>
    <property type="match status" value="1"/>
</dbReference>
<dbReference type="CDD" id="cd10944">
    <property type="entry name" value="CE4_SmPgdA_like"/>
    <property type="match status" value="1"/>
</dbReference>
<sequence length="348" mass="38266">MQYRDPNRPARPSPRARQNQRVQQIRQLRTVLLVCAVIIAVLAVAVTVFAVRSHRMTDTDIVQEKAYASLSAAFASEQAAREQEGASYQAQLDEQSKAHASEKDALEATISDLNRQLSVKQAAATGPSSGSGSSGSSDLSQKTIYLTFDDGPSPRTPEILKILDKYGVKATFFVINGGKYNQYMKDIVNAGHAIALHSYTHSYSTIYASESAYFDDLQKISDVVYEQTGVRTKLIRFPGGSSNTVSRKYSSGIMTRLTKQVESKGYVYFDWNLSSGDADGNRVPAQTLINNCRKVPRSNSVIVLMHDASVKKTTVEALPSIIEYYKNAGCKFAKLTESSPTAHQRVNN</sequence>
<dbReference type="Pfam" id="PF01522">
    <property type="entry name" value="Polysacc_deac_1"/>
    <property type="match status" value="1"/>
</dbReference>
<comment type="caution">
    <text evidence="4">The sequence shown here is derived from an EMBL/GenBank/DDBJ whole genome shotgun (WGS) entry which is preliminary data.</text>
</comment>
<feature type="transmembrane region" description="Helical" evidence="2">
    <location>
        <begin position="31"/>
        <end position="51"/>
    </location>
</feature>
<dbReference type="Gene3D" id="3.20.20.370">
    <property type="entry name" value="Glycoside hydrolase/deacetylase"/>
    <property type="match status" value="1"/>
</dbReference>
<proteinExistence type="predicted"/>
<evidence type="ECO:0000313" key="4">
    <source>
        <dbReference type="EMBL" id="HIU35006.1"/>
    </source>
</evidence>
<evidence type="ECO:0000313" key="5">
    <source>
        <dbReference type="Proteomes" id="UP000824071"/>
    </source>
</evidence>
<dbReference type="Proteomes" id="UP000824071">
    <property type="component" value="Unassembled WGS sequence"/>
</dbReference>
<dbReference type="GO" id="GO:0016810">
    <property type="term" value="F:hydrolase activity, acting on carbon-nitrogen (but not peptide) bonds"/>
    <property type="evidence" value="ECO:0007669"/>
    <property type="project" value="InterPro"/>
</dbReference>
<evidence type="ECO:0000256" key="2">
    <source>
        <dbReference type="SAM" id="Phobius"/>
    </source>
</evidence>
<dbReference type="InterPro" id="IPR050248">
    <property type="entry name" value="Polysacc_deacetylase_ArnD"/>
</dbReference>
<reference evidence="4" key="1">
    <citation type="submission" date="2020-10" db="EMBL/GenBank/DDBJ databases">
        <authorList>
            <person name="Gilroy R."/>
        </authorList>
    </citation>
    <scope>NUCLEOTIDE SEQUENCE</scope>
    <source>
        <strain evidence="4">ChiGjej1B1-19959</strain>
    </source>
</reference>